<keyword evidence="3" id="KW-1185">Reference proteome</keyword>
<dbReference type="Gene3D" id="2.30.130.40">
    <property type="entry name" value="LON domain-like"/>
    <property type="match status" value="1"/>
</dbReference>
<evidence type="ECO:0000313" key="3">
    <source>
        <dbReference type="Proteomes" id="UP000246352"/>
    </source>
</evidence>
<dbReference type="EMBL" id="QGTR01000003">
    <property type="protein sequence ID" value="PWW00602.1"/>
    <property type="molecule type" value="Genomic_DNA"/>
</dbReference>
<sequence>MQVGNRAYRVEADIPEVVPVFPLEGALLLPGTQLPLNIFEPRYLAMIDDCLAGDRVIGIIQPALEHGSAHQGKVADLCPVGCLGRITSLGEAGDGRYVITLSGIARFRVIEEVPSGRKPYRCCRISPFLGDLHDSLEAADVDRAALLASFRAYLDANNLEADWKSVERASTATLVNSLAMMSPYGPAEKQALLEAGDLKTRAETLIAITEFALVRDSDDFDQILQ</sequence>
<dbReference type="OrthoDB" id="9806457at2"/>
<comment type="caution">
    <text evidence="2">The sequence shown here is derived from an EMBL/GenBank/DDBJ whole genome shotgun (WGS) entry which is preliminary data.</text>
</comment>
<dbReference type="PANTHER" id="PTHR46732">
    <property type="entry name" value="ATP-DEPENDENT PROTEASE LA (LON) DOMAIN PROTEIN"/>
    <property type="match status" value="1"/>
</dbReference>
<dbReference type="PROSITE" id="PS51787">
    <property type="entry name" value="LON_N"/>
    <property type="match status" value="1"/>
</dbReference>
<dbReference type="SUPFAM" id="SSF88697">
    <property type="entry name" value="PUA domain-like"/>
    <property type="match status" value="1"/>
</dbReference>
<dbReference type="AlphaFoldDB" id="A0A317PJG5"/>
<dbReference type="PANTHER" id="PTHR46732:SF8">
    <property type="entry name" value="ATP-DEPENDENT PROTEASE LA (LON) DOMAIN PROTEIN"/>
    <property type="match status" value="1"/>
</dbReference>
<dbReference type="InterPro" id="IPR046336">
    <property type="entry name" value="Lon_prtase_N_sf"/>
</dbReference>
<dbReference type="InterPro" id="IPR003111">
    <property type="entry name" value="Lon_prtase_N"/>
</dbReference>
<reference evidence="2 3" key="1">
    <citation type="submission" date="2018-05" db="EMBL/GenBank/DDBJ databases">
        <title>Genomic Encyclopedia of Type Strains, Phase IV (KMG-IV): sequencing the most valuable type-strain genomes for metagenomic binning, comparative biology and taxonomic classification.</title>
        <authorList>
            <person name="Goeker M."/>
        </authorList>
    </citation>
    <scope>NUCLEOTIDE SEQUENCE [LARGE SCALE GENOMIC DNA]</scope>
    <source>
        <strain evidence="2 3">DSM 16791</strain>
    </source>
</reference>
<gene>
    <name evidence="2" type="ORF">DFR52_103810</name>
</gene>
<dbReference type="Proteomes" id="UP000246352">
    <property type="component" value="Unassembled WGS sequence"/>
</dbReference>
<accession>A0A317PJG5</accession>
<evidence type="ECO:0000259" key="1">
    <source>
        <dbReference type="PROSITE" id="PS51787"/>
    </source>
</evidence>
<dbReference type="SMART" id="SM00464">
    <property type="entry name" value="LON"/>
    <property type="match status" value="1"/>
</dbReference>
<organism evidence="2 3">
    <name type="scientific">Hoeflea marina</name>
    <dbReference type="NCBI Taxonomy" id="274592"/>
    <lineage>
        <taxon>Bacteria</taxon>
        <taxon>Pseudomonadati</taxon>
        <taxon>Pseudomonadota</taxon>
        <taxon>Alphaproteobacteria</taxon>
        <taxon>Hyphomicrobiales</taxon>
        <taxon>Rhizobiaceae</taxon>
        <taxon>Hoeflea</taxon>
    </lineage>
</organism>
<dbReference type="Pfam" id="PF02190">
    <property type="entry name" value="LON_substr_bdg"/>
    <property type="match status" value="1"/>
</dbReference>
<dbReference type="InterPro" id="IPR015947">
    <property type="entry name" value="PUA-like_sf"/>
</dbReference>
<dbReference type="RefSeq" id="WP_110032798.1">
    <property type="nucleotide sequence ID" value="NZ_QGTR01000003.1"/>
</dbReference>
<protein>
    <recommendedName>
        <fullName evidence="1">Lon N-terminal domain-containing protein</fullName>
    </recommendedName>
</protein>
<name>A0A317PJG5_9HYPH</name>
<evidence type="ECO:0000313" key="2">
    <source>
        <dbReference type="EMBL" id="PWW00602.1"/>
    </source>
</evidence>
<proteinExistence type="predicted"/>
<feature type="domain" description="Lon N-terminal" evidence="1">
    <location>
        <begin position="18"/>
        <end position="213"/>
    </location>
</feature>